<dbReference type="InterPro" id="IPR029018">
    <property type="entry name" value="Hex-like_dom2"/>
</dbReference>
<keyword evidence="1" id="KW-0378">Hydrolase</keyword>
<reference evidence="5 6" key="1">
    <citation type="submission" date="2017-05" db="EMBL/GenBank/DDBJ databases">
        <authorList>
            <person name="Varghese N."/>
            <person name="Submissions S."/>
        </authorList>
    </citation>
    <scope>NUCLEOTIDE SEQUENCE [LARGE SCALE GENOMIC DNA]</scope>
    <source>
        <strain evidence="5 6">DSM 45474</strain>
    </source>
</reference>
<dbReference type="Gene3D" id="3.30.379.10">
    <property type="entry name" value="Chitobiase/beta-hexosaminidase domain 2-like"/>
    <property type="match status" value="1"/>
</dbReference>
<evidence type="ECO:0000259" key="4">
    <source>
        <dbReference type="Pfam" id="PF12972"/>
    </source>
</evidence>
<organism evidence="5 6">
    <name type="scientific">Melghirimyces algeriensis</name>
    <dbReference type="NCBI Taxonomy" id="910412"/>
    <lineage>
        <taxon>Bacteria</taxon>
        <taxon>Bacillati</taxon>
        <taxon>Bacillota</taxon>
        <taxon>Bacilli</taxon>
        <taxon>Bacillales</taxon>
        <taxon>Thermoactinomycetaceae</taxon>
        <taxon>Melghirimyces</taxon>
    </lineage>
</organism>
<dbReference type="EMBL" id="FXTI01000001">
    <property type="protein sequence ID" value="SMO38745.1"/>
    <property type="molecule type" value="Genomic_DNA"/>
</dbReference>
<dbReference type="PANTHER" id="PTHR12872:SF1">
    <property type="entry name" value="ALPHA-N-ACETYLGLUCOSAMINIDASE"/>
    <property type="match status" value="1"/>
</dbReference>
<dbReference type="Gene3D" id="1.20.120.670">
    <property type="entry name" value="N-acetyl-b-d-glucoasminidase"/>
    <property type="match status" value="1"/>
</dbReference>
<dbReference type="Proteomes" id="UP000315636">
    <property type="component" value="Unassembled WGS sequence"/>
</dbReference>
<dbReference type="InterPro" id="IPR013320">
    <property type="entry name" value="ConA-like_dom_sf"/>
</dbReference>
<dbReference type="InterPro" id="IPR024733">
    <property type="entry name" value="NAGLU_tim-barrel"/>
</dbReference>
<dbReference type="RefSeq" id="WP_142504054.1">
    <property type="nucleotide sequence ID" value="NZ_FXTI01000001.1"/>
</dbReference>
<dbReference type="GO" id="GO:0005975">
    <property type="term" value="P:carbohydrate metabolic process"/>
    <property type="evidence" value="ECO:0007669"/>
    <property type="project" value="UniProtKB-ARBA"/>
</dbReference>
<feature type="domain" description="Alpha-N-acetylglucosaminidase N-terminal" evidence="3">
    <location>
        <begin position="17"/>
        <end position="98"/>
    </location>
</feature>
<accession>A0A521AVB0</accession>
<evidence type="ECO:0000259" key="2">
    <source>
        <dbReference type="Pfam" id="PF05089"/>
    </source>
</evidence>
<dbReference type="InterPro" id="IPR007781">
    <property type="entry name" value="NAGLU"/>
</dbReference>
<dbReference type="Pfam" id="PF12971">
    <property type="entry name" value="NAGLU_N"/>
    <property type="match status" value="1"/>
</dbReference>
<evidence type="ECO:0000313" key="5">
    <source>
        <dbReference type="EMBL" id="SMO38745.1"/>
    </source>
</evidence>
<evidence type="ECO:0000259" key="3">
    <source>
        <dbReference type="Pfam" id="PF12971"/>
    </source>
</evidence>
<name>A0A521AVB0_9BACL</name>
<keyword evidence="6" id="KW-1185">Reference proteome</keyword>
<dbReference type="SUPFAM" id="SSF49899">
    <property type="entry name" value="Concanavalin A-like lectins/glucanases"/>
    <property type="match status" value="1"/>
</dbReference>
<dbReference type="Gene3D" id="3.20.20.80">
    <property type="entry name" value="Glycosidases"/>
    <property type="match status" value="1"/>
</dbReference>
<dbReference type="OrthoDB" id="179563at2"/>
<dbReference type="InterPro" id="IPR024732">
    <property type="entry name" value="NAGLU_C"/>
</dbReference>
<dbReference type="GO" id="GO:0016787">
    <property type="term" value="F:hydrolase activity"/>
    <property type="evidence" value="ECO:0007669"/>
    <property type="project" value="UniProtKB-KW"/>
</dbReference>
<evidence type="ECO:0000313" key="6">
    <source>
        <dbReference type="Proteomes" id="UP000315636"/>
    </source>
</evidence>
<sequence length="1021" mass="115603">MVSNRTASAGVLYHPEPVQKAIERLLGPSKAEQFQLQRLVVDHTIDAFEITGKNGDIVLAGTNNVAILSAFHWYLKYVAGAHLSWNGDQLALPECLPAPKNKIRKETELLNRYMYNYTVFGYTSPYWSWEKWEREIDYLAASGINLALLPIGHEMVWYQTFCQWGCPEEKILDWIVPPAHQPWQWMGNISGFGKPISRNLMKKRVALGNRIAERMRELGITPVFPGFNGIVPPCFTEKHPDAHIIPQGDWFGYPRPDWLNPTDPLFSEVAAGFYRNQAEQFGETTYFATDILHEGGDAGGVNLSEAAHSIQQAMLQANPASVWVIQAWRDNPRKEVIEGINKKQVLVLDLESDEKPRWKRGKGFWGSPWAWGIIQNYGGQPGIYGNLYEIAVTLPEVFHLPESERGLLSGLSQTMEGTHHNPVVMDLFGEMAWRSEQVDLQTWISQYISRRYGQYDKHAINAWEILLKTAYSKRMDGHTSGNGHTESLFTAQPDLNARRSHSWGPTQFRYDPYEFDQAYVELLQVHPNIRQRETYRYDLVDVTREVLANRGRLLLEEIRQAYEKKDLKQFNVLADRYLYFMDLSEDVLATHQDWLLGPWLQDAKKWGGDEAERRALEYDARSIITIWAGETASQTLHEYANREWAGLMGDYYKKRWKLYFDTLIEALQEGKPPRGIDWYEMGYQWATDHKEYPVQPKGDTYEVSCHIAQELAKMPGQGKVKLSLDQAIWKLDQALEMNTLFLNQNPFHPAEDVRLNIGVPQGVEIKPLGKTTYPSVPPSGSVTVKWEASASKGIIKDRAVVEIPVQATAIYDQGDRKGQMKEVTRLIYAGWNIQHPYETFQSTEADFSQNGNQFAILAGGRDMWKKSDQYGSIFLRGGATGDTVAVTRVIHQGKTGPWAKAGLMIRSDLTSSGKSGGYVIVAVTPENGFILQWDSNHNGYLDRSRQIGTTTYPSWLKLTKNGTNYTGFYSVDGVSWVEIGSVSLPAVPAKQDIGLFVSAVNAHNAGADSLVEFDGFSVTGM</sequence>
<dbReference type="InterPro" id="IPR024240">
    <property type="entry name" value="NAGLU_N"/>
</dbReference>
<evidence type="ECO:0000256" key="1">
    <source>
        <dbReference type="ARBA" id="ARBA00022801"/>
    </source>
</evidence>
<feature type="domain" description="Alpha-N-acetylglucosaminidase tim-barrel" evidence="2">
    <location>
        <begin position="112"/>
        <end position="434"/>
    </location>
</feature>
<protein>
    <submittedName>
        <fullName evidence="5">Alpha-N-acetylglucosaminidase</fullName>
    </submittedName>
</protein>
<gene>
    <name evidence="5" type="ORF">SAMN06264849_101369</name>
</gene>
<dbReference type="SUPFAM" id="SSF51445">
    <property type="entry name" value="(Trans)glycosidases"/>
    <property type="match status" value="1"/>
</dbReference>
<dbReference type="InterPro" id="IPR017853">
    <property type="entry name" value="GH"/>
</dbReference>
<dbReference type="Gene3D" id="2.60.120.200">
    <property type="match status" value="1"/>
</dbReference>
<dbReference type="Pfam" id="PF05089">
    <property type="entry name" value="NAGLU"/>
    <property type="match status" value="1"/>
</dbReference>
<dbReference type="AlphaFoldDB" id="A0A521AVB0"/>
<proteinExistence type="predicted"/>
<dbReference type="PANTHER" id="PTHR12872">
    <property type="entry name" value="ALPHA-N-ACETYLGLUCOSAMINIDASE"/>
    <property type="match status" value="1"/>
</dbReference>
<dbReference type="Pfam" id="PF12972">
    <property type="entry name" value="NAGLU_C"/>
    <property type="match status" value="1"/>
</dbReference>
<feature type="domain" description="Alpha-N-acetylglucosaminidase C-terminal" evidence="4">
    <location>
        <begin position="443"/>
        <end position="708"/>
    </location>
</feature>